<accession>A0AAW2W7L4</accession>
<name>A0AAW2W7L4_SESRA</name>
<proteinExistence type="predicted"/>
<protein>
    <submittedName>
        <fullName evidence="1">Uncharacterized protein</fullName>
    </submittedName>
</protein>
<reference evidence="1" key="2">
    <citation type="journal article" date="2024" name="Plant">
        <title>Genomic evolution and insights into agronomic trait innovations of Sesamum species.</title>
        <authorList>
            <person name="Miao H."/>
            <person name="Wang L."/>
            <person name="Qu L."/>
            <person name="Liu H."/>
            <person name="Sun Y."/>
            <person name="Le M."/>
            <person name="Wang Q."/>
            <person name="Wei S."/>
            <person name="Zheng Y."/>
            <person name="Lin W."/>
            <person name="Duan Y."/>
            <person name="Cao H."/>
            <person name="Xiong S."/>
            <person name="Wang X."/>
            <person name="Wei L."/>
            <person name="Li C."/>
            <person name="Ma Q."/>
            <person name="Ju M."/>
            <person name="Zhao R."/>
            <person name="Li G."/>
            <person name="Mu C."/>
            <person name="Tian Q."/>
            <person name="Mei H."/>
            <person name="Zhang T."/>
            <person name="Gao T."/>
            <person name="Zhang H."/>
        </authorList>
    </citation>
    <scope>NUCLEOTIDE SEQUENCE</scope>
    <source>
        <strain evidence="1">G02</strain>
    </source>
</reference>
<evidence type="ECO:0000313" key="1">
    <source>
        <dbReference type="EMBL" id="KAL0437453.1"/>
    </source>
</evidence>
<reference evidence="1" key="1">
    <citation type="submission" date="2020-06" db="EMBL/GenBank/DDBJ databases">
        <authorList>
            <person name="Li T."/>
            <person name="Hu X."/>
            <person name="Zhang T."/>
            <person name="Song X."/>
            <person name="Zhang H."/>
            <person name="Dai N."/>
            <person name="Sheng W."/>
            <person name="Hou X."/>
            <person name="Wei L."/>
        </authorList>
    </citation>
    <scope>NUCLEOTIDE SEQUENCE</scope>
    <source>
        <strain evidence="1">G02</strain>
        <tissue evidence="1">Leaf</tissue>
    </source>
</reference>
<sequence length="146" mass="16061">MGIAGTKIVFLPKGVVELIVVVPGDCKVHGSNLAFRLFGRACHTRLAWCGLSGWRGLQAIALSPGVYPVRTRRVAAAGSHFPRRGAWEEHMATFPQTTSNDVAYDYIGVPLCEVLPTLTLYEPQEFVAKRRLVRGKALELISHSNF</sequence>
<comment type="caution">
    <text evidence="1">The sequence shown here is derived from an EMBL/GenBank/DDBJ whole genome shotgun (WGS) entry which is preliminary data.</text>
</comment>
<dbReference type="EMBL" id="JACGWJ010000002">
    <property type="protein sequence ID" value="KAL0437453.1"/>
    <property type="molecule type" value="Genomic_DNA"/>
</dbReference>
<dbReference type="AlphaFoldDB" id="A0AAW2W7L4"/>
<organism evidence="1">
    <name type="scientific">Sesamum radiatum</name>
    <name type="common">Black benniseed</name>
    <dbReference type="NCBI Taxonomy" id="300843"/>
    <lineage>
        <taxon>Eukaryota</taxon>
        <taxon>Viridiplantae</taxon>
        <taxon>Streptophyta</taxon>
        <taxon>Embryophyta</taxon>
        <taxon>Tracheophyta</taxon>
        <taxon>Spermatophyta</taxon>
        <taxon>Magnoliopsida</taxon>
        <taxon>eudicotyledons</taxon>
        <taxon>Gunneridae</taxon>
        <taxon>Pentapetalae</taxon>
        <taxon>asterids</taxon>
        <taxon>lamiids</taxon>
        <taxon>Lamiales</taxon>
        <taxon>Pedaliaceae</taxon>
        <taxon>Sesamum</taxon>
    </lineage>
</organism>
<gene>
    <name evidence="1" type="ORF">Sradi_0453200</name>
</gene>